<feature type="region of interest" description="Disordered" evidence="4">
    <location>
        <begin position="92"/>
        <end position="113"/>
    </location>
</feature>
<dbReference type="GO" id="GO:0032456">
    <property type="term" value="P:endocytic recycling"/>
    <property type="evidence" value="ECO:0007669"/>
    <property type="project" value="InterPro"/>
</dbReference>
<dbReference type="InterPro" id="IPR040047">
    <property type="entry name" value="VPS50"/>
</dbReference>
<keyword evidence="2" id="KW-0653">Protein transport</keyword>
<evidence type="ECO:0000259" key="5">
    <source>
        <dbReference type="Pfam" id="PF10474"/>
    </source>
</evidence>
<dbReference type="AlphaFoldDB" id="A0A7R9T160"/>
<dbReference type="PANTHER" id="PTHR13258">
    <property type="entry name" value="SYNDETIN"/>
    <property type="match status" value="1"/>
</dbReference>
<feature type="domain" description="Syndetin C-terminal" evidence="5">
    <location>
        <begin position="752"/>
        <end position="1000"/>
    </location>
</feature>
<evidence type="ECO:0000256" key="4">
    <source>
        <dbReference type="SAM" id="MobiDB-lite"/>
    </source>
</evidence>
<feature type="compositionally biased region" description="Basic and acidic residues" evidence="4">
    <location>
        <begin position="1"/>
        <end position="12"/>
    </location>
</feature>
<organism evidence="7">
    <name type="scientific">Ostreococcus sp. 'lucimarinus'</name>
    <dbReference type="NCBI Taxonomy" id="242159"/>
    <lineage>
        <taxon>Eukaryota</taxon>
        <taxon>Viridiplantae</taxon>
        <taxon>Chlorophyta</taxon>
        <taxon>Mamiellophyceae</taxon>
        <taxon>Mamiellales</taxon>
        <taxon>Bathycoccaceae</taxon>
        <taxon>Ostreococcus</taxon>
    </lineage>
</organism>
<reference evidence="7" key="1">
    <citation type="submission" date="2021-01" db="EMBL/GenBank/DDBJ databases">
        <authorList>
            <person name="Corre E."/>
            <person name="Pelletier E."/>
            <person name="Niang G."/>
            <person name="Scheremetjew M."/>
            <person name="Finn R."/>
            <person name="Kale V."/>
            <person name="Holt S."/>
            <person name="Cochrane G."/>
            <person name="Meng A."/>
            <person name="Brown T."/>
            <person name="Cohen L."/>
        </authorList>
    </citation>
    <scope>NUCLEOTIDE SEQUENCE</scope>
    <source>
        <strain evidence="7">Clade-A-BCC118000</strain>
    </source>
</reference>
<dbReference type="GO" id="GO:0042147">
    <property type="term" value="P:retrograde transport, endosome to Golgi"/>
    <property type="evidence" value="ECO:0007669"/>
    <property type="project" value="InterPro"/>
</dbReference>
<evidence type="ECO:0000313" key="7">
    <source>
        <dbReference type="EMBL" id="CAD8221496.1"/>
    </source>
</evidence>
<dbReference type="GO" id="GO:1990745">
    <property type="term" value="C:EARP complex"/>
    <property type="evidence" value="ECO:0007669"/>
    <property type="project" value="InterPro"/>
</dbReference>
<sequence>MGFMDKMKEMKTKASVKAVGMRDRAKEMMNSPSGQTAPRFSTTSRNGGEESATTTPPPSPYRYESNVGLSMLNVTESPAPASRARDVLVERSNAAAATPERPSPRQRQESSGVSLVDGIECEYFDEPSTSAPSFDPVLVSLNRLGADFTVEDLSKEEERLSELVERVSTELNREIMAHGEDFEKGIENIAEIYNALQSSGVLLSNSRRLLQRVETDVKSALRVQGSHTTKGSIMGVLQILENIRFCQTCETKIRARLDVSEYADAMSLYSKAWEILEDMHALTCTSTLREDFVALRWELVTCVDNVLIDLCGTFDAKKFANLYDTYPKLGPEVKHLADKIQDAFLKAVEMQTEGMLRLHAMLSHNQDEADTKRKSRMGYKQLCSQLSSMQFVPCLRKTLESLHEIFLSSYRMTAWCETAMREVIDSSDAEAINNCSALIAALEINRKPVVEMASVRLAALLQASAAPSNAAFREVFDLCRVFITCAEAFCGEESRVLRAQLERIGDRYFESLHSARMDASKTMLETERWVPVSTDAVKRVRDDLKNAMQRGRAANGLGKTLGETVITTFTSEQVLNSESFMKFIDQPNPFVSESGNSSAEENHSPRDILAQNVVAAHETTTTTNTTDDVDDGFDEEISNQNGDKTGLDRVGVKITASSLYILQGIVEYTALMQVMRPSVPVIFNGICQLFELALVKTFNAFGRTEALLPESHDMTPRLRGTLSRLGNSGGAMAIRPTIRGQGDVDILSSGNLYGLKERGIALESLSRVADEFKRIKARVKRSLPLKDAALADRFYSHTVAAVDDLREHVYKNVASLLLNIEFCAEAIGDGDPNFALVNSTFVGKYNIRETPSRHNKWVDDVQAELLQFTTKLACADVAPEALDVLWQHAASVIQDSLVDGFSKVKKCTDAGRALMALDVETLRGEFAKLAPSQSPAFDWRYVSTYINAFYVPEKDVEKWMQIHPEFSKKQKLALVAHNASADRDRRWTAKFRQDLLNAIETDTLL</sequence>
<dbReference type="Pfam" id="PF10474">
    <property type="entry name" value="Syndetin_C"/>
    <property type="match status" value="1"/>
</dbReference>
<dbReference type="PANTHER" id="PTHR13258:SF0">
    <property type="entry name" value="SYNDETIN"/>
    <property type="match status" value="1"/>
</dbReference>
<gene>
    <name evidence="7" type="ORF">OLUC0939_LOCUS2217</name>
</gene>
<dbReference type="GO" id="GO:0000149">
    <property type="term" value="F:SNARE binding"/>
    <property type="evidence" value="ECO:0007669"/>
    <property type="project" value="TreeGrafter"/>
</dbReference>
<protein>
    <recommendedName>
        <fullName evidence="8">Syndetin C-terminal domain-containing protein</fullName>
    </recommendedName>
</protein>
<proteinExistence type="predicted"/>
<evidence type="ECO:0000256" key="1">
    <source>
        <dbReference type="ARBA" id="ARBA00022448"/>
    </source>
</evidence>
<feature type="compositionally biased region" description="Polar residues" evidence="4">
    <location>
        <begin position="30"/>
        <end position="46"/>
    </location>
</feature>
<name>A0A7R9T160_9CHLO</name>
<dbReference type="Pfam" id="PF10475">
    <property type="entry name" value="Vps54_N"/>
    <property type="match status" value="1"/>
</dbReference>
<feature type="region of interest" description="Disordered" evidence="4">
    <location>
        <begin position="1"/>
        <end position="67"/>
    </location>
</feature>
<evidence type="ECO:0008006" key="8">
    <source>
        <dbReference type="Google" id="ProtNLM"/>
    </source>
</evidence>
<keyword evidence="3" id="KW-0175">Coiled coil</keyword>
<accession>A0A7R9T160</accession>
<evidence type="ECO:0000256" key="2">
    <source>
        <dbReference type="ARBA" id="ARBA00022927"/>
    </source>
</evidence>
<dbReference type="EMBL" id="HBDX01002577">
    <property type="protein sequence ID" value="CAD8221496.1"/>
    <property type="molecule type" value="Transcribed_RNA"/>
</dbReference>
<feature type="domain" description="Vacuolar protein sorting-associated protein 54 N-terminal" evidence="6">
    <location>
        <begin position="116"/>
        <end position="415"/>
    </location>
</feature>
<evidence type="ECO:0000259" key="6">
    <source>
        <dbReference type="Pfam" id="PF10475"/>
    </source>
</evidence>
<keyword evidence="1" id="KW-0813">Transport</keyword>
<dbReference type="GO" id="GO:0005829">
    <property type="term" value="C:cytosol"/>
    <property type="evidence" value="ECO:0007669"/>
    <property type="project" value="GOC"/>
</dbReference>
<dbReference type="GO" id="GO:0015031">
    <property type="term" value="P:protein transport"/>
    <property type="evidence" value="ECO:0007669"/>
    <property type="project" value="UniProtKB-KW"/>
</dbReference>
<dbReference type="InterPro" id="IPR019515">
    <property type="entry name" value="VPS54_N"/>
</dbReference>
<dbReference type="InterPro" id="IPR019514">
    <property type="entry name" value="Syndetin_C"/>
</dbReference>
<feature type="compositionally biased region" description="Acidic residues" evidence="4">
    <location>
        <begin position="627"/>
        <end position="637"/>
    </location>
</feature>
<evidence type="ECO:0000256" key="3">
    <source>
        <dbReference type="ARBA" id="ARBA00023054"/>
    </source>
</evidence>
<feature type="region of interest" description="Disordered" evidence="4">
    <location>
        <begin position="621"/>
        <end position="640"/>
    </location>
</feature>